<gene>
    <name evidence="6" type="primary">acsA</name>
    <name evidence="10" type="ORF">CLV68_0384</name>
</gene>
<dbReference type="Pfam" id="PF13193">
    <property type="entry name" value="AMP-binding_C"/>
    <property type="match status" value="1"/>
</dbReference>
<protein>
    <recommendedName>
        <fullName evidence="6">Acetyl-coenzyme A synthetase</fullName>
        <shortName evidence="6">AcCoA synthetase</shortName>
        <shortName evidence="6">Acs</shortName>
        <ecNumber evidence="6">6.2.1.1</ecNumber>
    </recommendedName>
    <alternativeName>
        <fullName evidence="6">Acetate--CoA ligase</fullName>
    </alternativeName>
    <alternativeName>
        <fullName evidence="6">Acyl-activating enzyme</fullName>
    </alternativeName>
</protein>
<keyword evidence="6" id="KW-0479">Metal-binding</keyword>
<feature type="binding site" evidence="6">
    <location>
        <position position="508"/>
    </location>
    <ligand>
        <name>ATP</name>
        <dbReference type="ChEBI" id="CHEBI:30616"/>
    </ligand>
</feature>
<dbReference type="InterPro" id="IPR020845">
    <property type="entry name" value="AMP-binding_CS"/>
</dbReference>
<dbReference type="GO" id="GO:0019427">
    <property type="term" value="P:acetyl-CoA biosynthetic process from acetate"/>
    <property type="evidence" value="ECO:0007669"/>
    <property type="project" value="UniProtKB-UniRule"/>
</dbReference>
<dbReference type="CDD" id="cd05966">
    <property type="entry name" value="ACS"/>
    <property type="match status" value="1"/>
</dbReference>
<feature type="binding site" evidence="6">
    <location>
        <begin position="393"/>
        <end position="395"/>
    </location>
    <ligand>
        <name>ATP</name>
        <dbReference type="ChEBI" id="CHEBI:30616"/>
    </ligand>
</feature>
<evidence type="ECO:0000259" key="8">
    <source>
        <dbReference type="Pfam" id="PF13193"/>
    </source>
</evidence>
<evidence type="ECO:0000259" key="7">
    <source>
        <dbReference type="Pfam" id="PF00501"/>
    </source>
</evidence>
<dbReference type="GO" id="GO:0046872">
    <property type="term" value="F:metal ion binding"/>
    <property type="evidence" value="ECO:0007669"/>
    <property type="project" value="UniProtKB-KW"/>
</dbReference>
<evidence type="ECO:0000256" key="1">
    <source>
        <dbReference type="ARBA" id="ARBA00006432"/>
    </source>
</evidence>
<keyword evidence="3 6" id="KW-0547">Nucleotide-binding</keyword>
<comment type="PTM">
    <text evidence="6">Acetylated. Deacetylation by the SIR2-homolog deacetylase activates the enzyme.</text>
</comment>
<dbReference type="SUPFAM" id="SSF56801">
    <property type="entry name" value="Acetyl-CoA synthetase-like"/>
    <property type="match status" value="1"/>
</dbReference>
<dbReference type="GO" id="GO:0016208">
    <property type="term" value="F:AMP binding"/>
    <property type="evidence" value="ECO:0007669"/>
    <property type="project" value="InterPro"/>
</dbReference>
<feature type="binding site" evidence="6">
    <location>
        <begin position="417"/>
        <end position="422"/>
    </location>
    <ligand>
        <name>ATP</name>
        <dbReference type="ChEBI" id="CHEBI:30616"/>
    </ligand>
</feature>
<feature type="binding site" evidence="6">
    <location>
        <position position="545"/>
    </location>
    <ligand>
        <name>Mg(2+)</name>
        <dbReference type="ChEBI" id="CHEBI:18420"/>
    </ligand>
</feature>
<dbReference type="FunFam" id="3.40.50.12780:FF:000001">
    <property type="entry name" value="Acetyl-coenzyme A synthetase"/>
    <property type="match status" value="1"/>
</dbReference>
<dbReference type="NCBIfam" id="NF001208">
    <property type="entry name" value="PRK00174.1"/>
    <property type="match status" value="1"/>
</dbReference>
<dbReference type="AlphaFoldDB" id="A0A421B6H1"/>
<comment type="cofactor">
    <cofactor evidence="6">
        <name>Mg(2+)</name>
        <dbReference type="ChEBI" id="CHEBI:18420"/>
    </cofactor>
</comment>
<evidence type="ECO:0000256" key="5">
    <source>
        <dbReference type="ARBA" id="ARBA00022990"/>
    </source>
</evidence>
<dbReference type="InterPro" id="IPR011904">
    <property type="entry name" value="Ac_CoA_lig"/>
</dbReference>
<evidence type="ECO:0000256" key="3">
    <source>
        <dbReference type="ARBA" id="ARBA00022741"/>
    </source>
</evidence>
<dbReference type="PANTHER" id="PTHR24095">
    <property type="entry name" value="ACETYL-COENZYME A SYNTHETASE"/>
    <property type="match status" value="1"/>
</dbReference>
<feature type="domain" description="AMP-binding enzyme C-terminal" evidence="8">
    <location>
        <begin position="539"/>
        <end position="617"/>
    </location>
</feature>
<comment type="function">
    <text evidence="6">Catalyzes the conversion of acetate into acetyl-CoA (AcCoA), an essential intermediate at the junction of anabolic and catabolic pathways. AcsA undergoes a two-step reaction. In the first half reaction, AcsA combines acetate with ATP to form acetyl-adenylate (AcAMP) intermediate. In the second half reaction, it can then transfer the acetyl group from AcAMP to the sulfhydryl group of CoA, forming the product AcCoA.</text>
</comment>
<dbReference type="Gene3D" id="3.30.300.30">
    <property type="match status" value="1"/>
</dbReference>
<feature type="binding site" evidence="6">
    <location>
        <position position="534"/>
    </location>
    <ligand>
        <name>ATP</name>
        <dbReference type="ChEBI" id="CHEBI:30616"/>
    </ligand>
</feature>
<dbReference type="Proteomes" id="UP000282454">
    <property type="component" value="Unassembled WGS sequence"/>
</dbReference>
<feature type="binding site" evidence="6">
    <location>
        <position position="547"/>
    </location>
    <ligand>
        <name>Mg(2+)</name>
        <dbReference type="ChEBI" id="CHEBI:18420"/>
    </ligand>
</feature>
<organism evidence="10 11">
    <name type="scientific">Actinokineospora cianjurensis</name>
    <dbReference type="NCBI Taxonomy" id="585224"/>
    <lineage>
        <taxon>Bacteria</taxon>
        <taxon>Bacillati</taxon>
        <taxon>Actinomycetota</taxon>
        <taxon>Actinomycetes</taxon>
        <taxon>Pseudonocardiales</taxon>
        <taxon>Pseudonocardiaceae</taxon>
        <taxon>Actinokineospora</taxon>
    </lineage>
</organism>
<comment type="similarity">
    <text evidence="1 6">Belongs to the ATP-dependent AMP-binding enzyme family.</text>
</comment>
<comment type="caution">
    <text evidence="10">The sequence shown here is derived from an EMBL/GenBank/DDBJ whole genome shotgun (WGS) entry which is preliminary data.</text>
</comment>
<dbReference type="HAMAP" id="MF_01123">
    <property type="entry name" value="Ac_CoA_synth"/>
    <property type="match status" value="1"/>
</dbReference>
<feature type="domain" description="Acetyl-coenzyme A synthetase N-terminal" evidence="9">
    <location>
        <begin position="36"/>
        <end position="88"/>
    </location>
</feature>
<dbReference type="GO" id="GO:0005524">
    <property type="term" value="F:ATP binding"/>
    <property type="evidence" value="ECO:0007669"/>
    <property type="project" value="UniProtKB-KW"/>
</dbReference>
<dbReference type="Pfam" id="PF16177">
    <property type="entry name" value="ACAS_N"/>
    <property type="match status" value="1"/>
</dbReference>
<dbReference type="PROSITE" id="PS00455">
    <property type="entry name" value="AMP_BINDING"/>
    <property type="match status" value="1"/>
</dbReference>
<dbReference type="InterPro" id="IPR032387">
    <property type="entry name" value="ACAS_N"/>
</dbReference>
<dbReference type="EC" id="6.2.1.1" evidence="6"/>
<dbReference type="Pfam" id="PF00501">
    <property type="entry name" value="AMP-binding"/>
    <property type="match status" value="1"/>
</dbReference>
<feature type="binding site" evidence="6">
    <location>
        <position position="531"/>
    </location>
    <ligand>
        <name>CoA</name>
        <dbReference type="ChEBI" id="CHEBI:57287"/>
    </ligand>
</feature>
<evidence type="ECO:0000259" key="9">
    <source>
        <dbReference type="Pfam" id="PF16177"/>
    </source>
</evidence>
<accession>A0A421B6H1</accession>
<dbReference type="Gene3D" id="3.40.50.12780">
    <property type="entry name" value="N-terminal domain of ligase-like"/>
    <property type="match status" value="1"/>
</dbReference>
<feature type="modified residue" description="N6-acetyllysine" evidence="6">
    <location>
        <position position="617"/>
    </location>
</feature>
<feature type="domain" description="AMP-dependent synthetase/ligase" evidence="7">
    <location>
        <begin position="97"/>
        <end position="484"/>
    </location>
</feature>
<feature type="binding site" evidence="6">
    <location>
        <position position="550"/>
    </location>
    <ligand>
        <name>Mg(2+)</name>
        <dbReference type="ChEBI" id="CHEBI:18420"/>
    </ligand>
</feature>
<dbReference type="InterPro" id="IPR025110">
    <property type="entry name" value="AMP-bd_C"/>
</dbReference>
<keyword evidence="2 6" id="KW-0436">Ligase</keyword>
<keyword evidence="4 6" id="KW-0067">ATP-binding</keyword>
<feature type="binding site" evidence="6">
    <location>
        <position position="341"/>
    </location>
    <ligand>
        <name>CoA</name>
        <dbReference type="ChEBI" id="CHEBI:57287"/>
    </ligand>
</feature>
<feature type="binding site" evidence="6">
    <location>
        <position position="523"/>
    </location>
    <ligand>
        <name>ATP</name>
        <dbReference type="ChEBI" id="CHEBI:30616"/>
    </ligand>
</feature>
<feature type="binding site" evidence="6">
    <location>
        <begin position="198"/>
        <end position="201"/>
    </location>
    <ligand>
        <name>CoA</name>
        <dbReference type="ChEBI" id="CHEBI:57287"/>
    </ligand>
</feature>
<evidence type="ECO:0000256" key="2">
    <source>
        <dbReference type="ARBA" id="ARBA00022598"/>
    </source>
</evidence>
<evidence type="ECO:0000256" key="4">
    <source>
        <dbReference type="ARBA" id="ARBA00022840"/>
    </source>
</evidence>
<dbReference type="InterPro" id="IPR045851">
    <property type="entry name" value="AMP-bd_C_sf"/>
</dbReference>
<comment type="catalytic activity">
    <reaction evidence="6">
        <text>acetate + ATP + CoA = acetyl-CoA + AMP + diphosphate</text>
        <dbReference type="Rhea" id="RHEA:23176"/>
        <dbReference type="ChEBI" id="CHEBI:30089"/>
        <dbReference type="ChEBI" id="CHEBI:30616"/>
        <dbReference type="ChEBI" id="CHEBI:33019"/>
        <dbReference type="ChEBI" id="CHEBI:57287"/>
        <dbReference type="ChEBI" id="CHEBI:57288"/>
        <dbReference type="ChEBI" id="CHEBI:456215"/>
        <dbReference type="EC" id="6.2.1.1"/>
    </reaction>
</comment>
<dbReference type="OrthoDB" id="9803968at2"/>
<dbReference type="InterPro" id="IPR042099">
    <property type="entry name" value="ANL_N_sf"/>
</dbReference>
<keyword evidence="5 6" id="KW-0007">Acetylation</keyword>
<dbReference type="NCBIfam" id="TIGR02188">
    <property type="entry name" value="Ac_CoA_lig_AcsA"/>
    <property type="match status" value="1"/>
</dbReference>
<feature type="binding site" evidence="6">
    <location>
        <position position="317"/>
    </location>
    <ligand>
        <name>CoA</name>
        <dbReference type="ChEBI" id="CHEBI:57287"/>
    </ligand>
</feature>
<keyword evidence="6" id="KW-0460">Magnesium</keyword>
<evidence type="ECO:0000313" key="10">
    <source>
        <dbReference type="EMBL" id="RLK59895.1"/>
    </source>
</evidence>
<proteinExistence type="inferred from homology"/>
<dbReference type="InterPro" id="IPR000873">
    <property type="entry name" value="AMP-dep_synth/lig_dom"/>
</dbReference>
<dbReference type="GO" id="GO:0003987">
    <property type="term" value="F:acetate-CoA ligase activity"/>
    <property type="evidence" value="ECO:0007669"/>
    <property type="project" value="UniProtKB-UniRule"/>
</dbReference>
<evidence type="ECO:0000313" key="11">
    <source>
        <dbReference type="Proteomes" id="UP000282454"/>
    </source>
</evidence>
<dbReference type="EMBL" id="RCDD01000001">
    <property type="protein sequence ID" value="RLK59895.1"/>
    <property type="molecule type" value="Genomic_DNA"/>
</dbReference>
<sequence length="658" mass="71827">MTEQSGQTPTLDNLSTESRVFAPTDEFSAAANVGAAAYEQGADDREAFWAEQAERLSWDTRWERVLDWDDAPFAKWFVGGKLNVAANCVDRHVEAGLGDQVAIHWVGEPGDSRAITYADLLREVSKTANALAELGLEPGDRVAIQLPMIPEAIYSMLACARLGLVHSVVFGGFSSTALRSRIDDAQAKLLITSDGQYRRGAPAPMKDNTDEATAHTPSIEHVLVVRRTGGDVGWTEGRDLWWHDLVDRQPETHAAQAFDAEHPLFILYTSGTTGNPKGILHTSGGYLTQASYTHHAVFDLKPETDVYWCTADIGWITGHSYIVYGPLSNGVTQVVYEGTPNTPHEGRHWEIIQEHKVSIYYTAPTLIRTFMKWGADIPAGYDLSSLRVLGSVGEPINPEAWIWYRENIGANRTPIVDTWWQTETGAIMISPLPGVTHTKPGSAQRPLPGISAKVVDDQGVEVAKGGGGYLVLDQPWPSMLRGIWGDNERYRDTYWSRFADLGFYFAGDGAKYDADGDIWLLGRVDDVMNVSGHRISTTEVESALVSHPTVAEAAVVGASDPTTGQGIVAFVILRGSAKPDDSTVKTLRDHVATEIGPIAKPRQVLIVNELPKTRSGKIMRRLLRDVAENRAIGDTTTLADSAVMDLISSGLKSAPSED</sequence>
<comment type="caution">
    <text evidence="6">Lacks conserved residue(s) required for the propagation of feature annotation.</text>
</comment>
<name>A0A421B6H1_9PSEU</name>
<evidence type="ECO:0000256" key="6">
    <source>
        <dbReference type="HAMAP-Rule" id="MF_01123"/>
    </source>
</evidence>
<reference evidence="10 11" key="1">
    <citation type="submission" date="2018-10" db="EMBL/GenBank/DDBJ databases">
        <title>Genomic Encyclopedia of Archaeal and Bacterial Type Strains, Phase II (KMG-II): from individual species to whole genera.</title>
        <authorList>
            <person name="Goeker M."/>
        </authorList>
    </citation>
    <scope>NUCLEOTIDE SEQUENCE [LARGE SCALE GENOMIC DNA]</scope>
    <source>
        <strain evidence="10 11">DSM 45657</strain>
    </source>
</reference>
<dbReference type="GO" id="GO:0005829">
    <property type="term" value="C:cytosol"/>
    <property type="evidence" value="ECO:0007669"/>
    <property type="project" value="TreeGrafter"/>
</dbReference>
<dbReference type="RefSeq" id="WP_121388901.1">
    <property type="nucleotide sequence ID" value="NZ_RCDD01000001.1"/>
</dbReference>
<dbReference type="PANTHER" id="PTHR24095:SF14">
    <property type="entry name" value="ACETYL-COENZYME A SYNTHETASE 1"/>
    <property type="match status" value="1"/>
</dbReference>
<keyword evidence="11" id="KW-1185">Reference proteome</keyword>